<dbReference type="RefSeq" id="WP_107299713.1">
    <property type="nucleotide sequence ID" value="NZ_PYMB01000011.1"/>
</dbReference>
<dbReference type="PIRSF" id="PIRSF001478">
    <property type="entry name" value="L-ara_isomerase"/>
    <property type="match status" value="1"/>
</dbReference>
<dbReference type="GO" id="GO:0005829">
    <property type="term" value="C:cytosol"/>
    <property type="evidence" value="ECO:0007669"/>
    <property type="project" value="TreeGrafter"/>
</dbReference>
<evidence type="ECO:0000256" key="5">
    <source>
        <dbReference type="ARBA" id="ARBA00023277"/>
    </source>
</evidence>
<dbReference type="InterPro" id="IPR038583">
    <property type="entry name" value="AraA_N_sf"/>
</dbReference>
<accession>A0A2T3N9T5</accession>
<dbReference type="InterPro" id="IPR024664">
    <property type="entry name" value="Ara_Isoase_C"/>
</dbReference>
<organism evidence="10 11">
    <name type="scientific">Photobacterium rosenbergii</name>
    <dbReference type="NCBI Taxonomy" id="294936"/>
    <lineage>
        <taxon>Bacteria</taxon>
        <taxon>Pseudomonadati</taxon>
        <taxon>Pseudomonadota</taxon>
        <taxon>Gammaproteobacteria</taxon>
        <taxon>Vibrionales</taxon>
        <taxon>Vibrionaceae</taxon>
        <taxon>Photobacterium</taxon>
    </lineage>
</organism>
<proteinExistence type="inferred from homology"/>
<evidence type="ECO:0000256" key="2">
    <source>
        <dbReference type="ARBA" id="ARBA00022935"/>
    </source>
</evidence>
<evidence type="ECO:0000313" key="11">
    <source>
        <dbReference type="Proteomes" id="UP000241346"/>
    </source>
</evidence>
<keyword evidence="5 6" id="KW-0119">Carbohydrate metabolism</keyword>
<keyword evidence="4 6" id="KW-0413">Isomerase</keyword>
<feature type="domain" description="L-arabinose isomerase central" evidence="9">
    <location>
        <begin position="176"/>
        <end position="324"/>
    </location>
</feature>
<feature type="binding site" evidence="6">
    <location>
        <position position="448"/>
    </location>
    <ligand>
        <name>Mn(2+)</name>
        <dbReference type="ChEBI" id="CHEBI:29035"/>
    </ligand>
</feature>
<comment type="similarity">
    <text evidence="6">Belongs to the arabinose isomerase family.</text>
</comment>
<protein>
    <recommendedName>
        <fullName evidence="6">L-arabinose isomerase</fullName>
        <ecNumber evidence="6">5.3.1.4</ecNumber>
    </recommendedName>
</protein>
<dbReference type="OrthoDB" id="9765600at2"/>
<dbReference type="NCBIfam" id="NF002795">
    <property type="entry name" value="PRK02929.1"/>
    <property type="match status" value="1"/>
</dbReference>
<dbReference type="AlphaFoldDB" id="A0A2T3N9T5"/>
<dbReference type="Proteomes" id="UP000241346">
    <property type="component" value="Unassembled WGS sequence"/>
</dbReference>
<dbReference type="Pfam" id="PF02610">
    <property type="entry name" value="AraA_N"/>
    <property type="match status" value="1"/>
</dbReference>
<dbReference type="Gene3D" id="3.40.50.10940">
    <property type="match status" value="1"/>
</dbReference>
<feature type="domain" description="L-arabinose isomerase C-terminal" evidence="8">
    <location>
        <begin position="328"/>
        <end position="470"/>
    </location>
</feature>
<dbReference type="GO" id="GO:0019569">
    <property type="term" value="P:L-arabinose catabolic process to D-xylulose 5-phosphate"/>
    <property type="evidence" value="ECO:0007669"/>
    <property type="project" value="UniProtKB-UniRule"/>
</dbReference>
<comment type="catalytic activity">
    <reaction evidence="6">
        <text>beta-L-arabinopyranose = L-ribulose</text>
        <dbReference type="Rhea" id="RHEA:14821"/>
        <dbReference type="ChEBI" id="CHEBI:16880"/>
        <dbReference type="ChEBI" id="CHEBI:40886"/>
        <dbReference type="EC" id="5.3.1.4"/>
    </reaction>
</comment>
<dbReference type="HAMAP" id="MF_00519">
    <property type="entry name" value="Arabinose_Isome"/>
    <property type="match status" value="1"/>
</dbReference>
<evidence type="ECO:0000259" key="8">
    <source>
        <dbReference type="Pfam" id="PF11762"/>
    </source>
</evidence>
<evidence type="ECO:0000256" key="6">
    <source>
        <dbReference type="HAMAP-Rule" id="MF_00519"/>
    </source>
</evidence>
<name>A0A2T3N9T5_9GAMM</name>
<gene>
    <name evidence="6" type="primary">araA</name>
    <name evidence="10" type="ORF">C9J01_19005</name>
</gene>
<sequence>MKAFNKKIWFVTGSQHLYGPKVLEEVDANSNNIVAGLNRKEQISAEIVYMGTAKGAGEILDIVQKANNDPECAGIITWMHTFSPAKMWIAGLSQLNKPFAHLHTQFNAGLPWDSINMNFMNTNQSAHGCREFGFIGAAMELDRKVIVGHWQDGEVHKELDDWIRAAMGWAEAQTLRVARFGDNMRNVAVTDGNKVSAQIQFGFEVHGYGVGELVKFIDKVEDKDVDVLLDVYHTQYDVVIGDLASEEETNELLRKEARLELGMKAFLEDKGCMAYTNCFEDLTGMSGLPGLATQRLMEQGYGYGGEGDWKTAAFTRIMKVMATGLAGGTSFMEDYTYNFADVDQVLGAHMLEVCPTIANKKPTIEIHRHTIGCNVLVPRMLFTGKEGYGINISVIDLGPRFRMIMNEVEAVRPEKEMPHLPVASTLWEPLPSLKVAAGAWIHAGGAHHTTFSQAVTPEMMYDFATIAGIEIVNINENTQIQSFKQELSHNALYYRLNK</sequence>
<feature type="domain" description="L-arabinose isomerase N-terminal" evidence="7">
    <location>
        <begin position="7"/>
        <end position="172"/>
    </location>
</feature>
<keyword evidence="2 6" id="KW-0054">Arabinose catabolism</keyword>
<keyword evidence="1 6" id="KW-0479">Metal-binding</keyword>
<evidence type="ECO:0000256" key="1">
    <source>
        <dbReference type="ARBA" id="ARBA00022723"/>
    </source>
</evidence>
<dbReference type="EMBL" id="PYMB01000011">
    <property type="protein sequence ID" value="PSW10299.1"/>
    <property type="molecule type" value="Genomic_DNA"/>
</dbReference>
<dbReference type="InterPro" id="IPR055389">
    <property type="entry name" value="AraA_N"/>
</dbReference>
<dbReference type="GO" id="GO:0030145">
    <property type="term" value="F:manganese ion binding"/>
    <property type="evidence" value="ECO:0007669"/>
    <property type="project" value="UniProtKB-UniRule"/>
</dbReference>
<dbReference type="SUPFAM" id="SSF50443">
    <property type="entry name" value="FucI/AraA C-terminal domain-like"/>
    <property type="match status" value="1"/>
</dbReference>
<evidence type="ECO:0000256" key="4">
    <source>
        <dbReference type="ARBA" id="ARBA00023235"/>
    </source>
</evidence>
<dbReference type="InterPro" id="IPR004216">
    <property type="entry name" value="Fuc/Ara_isomerase_C"/>
</dbReference>
<dbReference type="InterPro" id="IPR003762">
    <property type="entry name" value="Lara_isomerase"/>
</dbReference>
<reference evidence="10 11" key="1">
    <citation type="submission" date="2018-03" db="EMBL/GenBank/DDBJ databases">
        <title>Whole genome sequencing of Histamine producing bacteria.</title>
        <authorList>
            <person name="Butler K."/>
        </authorList>
    </citation>
    <scope>NUCLEOTIDE SEQUENCE [LARGE SCALE GENOMIC DNA]</scope>
    <source>
        <strain evidence="10 11">DSM 19138</strain>
    </source>
</reference>
<feature type="binding site" evidence="6">
    <location>
        <position position="306"/>
    </location>
    <ligand>
        <name>Mn(2+)</name>
        <dbReference type="ChEBI" id="CHEBI:29035"/>
    </ligand>
</feature>
<dbReference type="EC" id="5.3.1.4" evidence="6"/>
<evidence type="ECO:0000313" key="10">
    <source>
        <dbReference type="EMBL" id="PSW10299.1"/>
    </source>
</evidence>
<dbReference type="PANTHER" id="PTHR38464:SF1">
    <property type="entry name" value="L-ARABINOSE ISOMERASE"/>
    <property type="match status" value="1"/>
</dbReference>
<evidence type="ECO:0000256" key="3">
    <source>
        <dbReference type="ARBA" id="ARBA00023211"/>
    </source>
</evidence>
<dbReference type="InterPro" id="IPR009015">
    <property type="entry name" value="Fucose_isomerase_N/cen_sf"/>
</dbReference>
<comment type="function">
    <text evidence="6">Catalyzes the conversion of L-arabinose to L-ribulose.</text>
</comment>
<comment type="caution">
    <text evidence="10">The sequence shown here is derived from an EMBL/GenBank/DDBJ whole genome shotgun (WGS) entry which is preliminary data.</text>
</comment>
<comment type="pathway">
    <text evidence="6">Carbohydrate degradation; L-arabinose degradation via L-ribulose; D-xylulose 5-phosphate from L-arabinose (bacterial route): step 1/3.</text>
</comment>
<dbReference type="PANTHER" id="PTHR38464">
    <property type="entry name" value="L-ARABINOSE ISOMERASE"/>
    <property type="match status" value="1"/>
</dbReference>
<keyword evidence="3 6" id="KW-0464">Manganese</keyword>
<dbReference type="UniPathway" id="UPA00145">
    <property type="reaction ID" value="UER00565"/>
</dbReference>
<dbReference type="Pfam" id="PF24856">
    <property type="entry name" value="AraA_central"/>
    <property type="match status" value="1"/>
</dbReference>
<dbReference type="SUPFAM" id="SSF53743">
    <property type="entry name" value="FucI/AraA N-terminal and middle domains"/>
    <property type="match status" value="1"/>
</dbReference>
<comment type="cofactor">
    <cofactor evidence="6">
        <name>Mn(2+)</name>
        <dbReference type="ChEBI" id="CHEBI:29035"/>
    </cofactor>
    <text evidence="6">Binds 1 Mn(2+) ion per subunit.</text>
</comment>
<dbReference type="Pfam" id="PF11762">
    <property type="entry name" value="Arabinose_Iso_C"/>
    <property type="match status" value="1"/>
</dbReference>
<feature type="binding site" evidence="6">
    <location>
        <position position="333"/>
    </location>
    <ligand>
        <name>Mn(2+)</name>
        <dbReference type="ChEBI" id="CHEBI:29035"/>
    </ligand>
</feature>
<feature type="binding site" evidence="6">
    <location>
        <position position="349"/>
    </location>
    <ligand>
        <name>Mn(2+)</name>
        <dbReference type="ChEBI" id="CHEBI:29035"/>
    </ligand>
</feature>
<dbReference type="InterPro" id="IPR055390">
    <property type="entry name" value="AraA_central"/>
</dbReference>
<dbReference type="GO" id="GO:0008733">
    <property type="term" value="F:L-arabinose isomerase activity"/>
    <property type="evidence" value="ECO:0007669"/>
    <property type="project" value="UniProtKB-UniRule"/>
</dbReference>
<evidence type="ECO:0000259" key="9">
    <source>
        <dbReference type="Pfam" id="PF24856"/>
    </source>
</evidence>
<evidence type="ECO:0000259" key="7">
    <source>
        <dbReference type="Pfam" id="PF02610"/>
    </source>
</evidence>